<keyword evidence="6 8" id="KW-1133">Transmembrane helix</keyword>
<dbReference type="Pfam" id="PF01578">
    <property type="entry name" value="Cytochrom_C_asm"/>
    <property type="match status" value="1"/>
</dbReference>
<comment type="similarity">
    <text evidence="2">Belongs to the CcmC/CycZ/HelC family.</text>
</comment>
<dbReference type="PANTHER" id="PTHR30071">
    <property type="entry name" value="HEME EXPORTER PROTEIN C"/>
    <property type="match status" value="1"/>
</dbReference>
<evidence type="ECO:0000256" key="3">
    <source>
        <dbReference type="ARBA" id="ARBA00016463"/>
    </source>
</evidence>
<evidence type="ECO:0000256" key="7">
    <source>
        <dbReference type="ARBA" id="ARBA00023136"/>
    </source>
</evidence>
<sequence>MKQPSAFVDRMLYILLVPAMFVSLYLIFIWSPIEKQMGASQKIFYFHVSTAWVAFLAFFVVGYYCVLTLKKPTESRFIKAGISAEIGVVFTTITLLTGMIWGKSAWNTWWTWEPRLVTVLILLFIYIAYLFVRKMEGTWEKIAKLSAVFGIIGCINVPIVFMAIRWWNTKLHPVVFGEGKNQSGGGVEPDMLVTLLFCIGTITLLYLFMMRKGIEIEKMRLTVRKAKSKVIEKLAS</sequence>
<dbReference type="GO" id="GO:0017004">
    <property type="term" value="P:cytochrome complex assembly"/>
    <property type="evidence" value="ECO:0007669"/>
    <property type="project" value="UniProtKB-KW"/>
</dbReference>
<keyword evidence="4 8" id="KW-0812">Transmembrane</keyword>
<protein>
    <recommendedName>
        <fullName evidence="3">Heme exporter protein C</fullName>
    </recommendedName>
</protein>
<dbReference type="InterPro" id="IPR045062">
    <property type="entry name" value="Cyt_c_biogenesis_CcsA/CcmC"/>
</dbReference>
<evidence type="ECO:0000313" key="10">
    <source>
        <dbReference type="EMBL" id="KQL20893.1"/>
    </source>
</evidence>
<comment type="caution">
    <text evidence="10">The sequence shown here is derived from an EMBL/GenBank/DDBJ whole genome shotgun (WGS) entry which is preliminary data.</text>
</comment>
<evidence type="ECO:0000259" key="9">
    <source>
        <dbReference type="Pfam" id="PF01578"/>
    </source>
</evidence>
<dbReference type="AlphaFoldDB" id="A0A0Q3TCI5"/>
<feature type="domain" description="Cytochrome c assembly protein" evidence="9">
    <location>
        <begin position="14"/>
        <end position="172"/>
    </location>
</feature>
<dbReference type="GO" id="GO:0005886">
    <property type="term" value="C:plasma membrane"/>
    <property type="evidence" value="ECO:0007669"/>
    <property type="project" value="TreeGrafter"/>
</dbReference>
<dbReference type="PANTHER" id="PTHR30071:SF1">
    <property type="entry name" value="CYTOCHROME B_B6 PROTEIN-RELATED"/>
    <property type="match status" value="1"/>
</dbReference>
<dbReference type="STRING" id="1637975.AN957_21355"/>
<dbReference type="GO" id="GO:0020037">
    <property type="term" value="F:heme binding"/>
    <property type="evidence" value="ECO:0007669"/>
    <property type="project" value="InterPro"/>
</dbReference>
<keyword evidence="11" id="KW-1185">Reference proteome</keyword>
<dbReference type="PRINTS" id="PR01386">
    <property type="entry name" value="CCMCBIOGNSIS"/>
</dbReference>
<evidence type="ECO:0000256" key="5">
    <source>
        <dbReference type="ARBA" id="ARBA00022748"/>
    </source>
</evidence>
<dbReference type="InterPro" id="IPR002541">
    <property type="entry name" value="Cyt_c_assembly"/>
</dbReference>
<feature type="transmembrane region" description="Helical" evidence="8">
    <location>
        <begin position="77"/>
        <end position="102"/>
    </location>
</feature>
<keyword evidence="5" id="KW-0201">Cytochrome c-type biogenesis</keyword>
<proteinExistence type="inferred from homology"/>
<dbReference type="InterPro" id="IPR003557">
    <property type="entry name" value="Cyt_c_biogenesis_CcmC"/>
</dbReference>
<evidence type="ECO:0000256" key="1">
    <source>
        <dbReference type="ARBA" id="ARBA00004141"/>
    </source>
</evidence>
<dbReference type="GO" id="GO:0015232">
    <property type="term" value="F:heme transmembrane transporter activity"/>
    <property type="evidence" value="ECO:0007669"/>
    <property type="project" value="InterPro"/>
</dbReference>
<feature type="transmembrane region" description="Helical" evidence="8">
    <location>
        <begin position="144"/>
        <end position="167"/>
    </location>
</feature>
<evidence type="ECO:0000256" key="6">
    <source>
        <dbReference type="ARBA" id="ARBA00022989"/>
    </source>
</evidence>
<gene>
    <name evidence="10" type="ORF">AN957_21355</name>
</gene>
<comment type="subcellular location">
    <subcellularLocation>
        <location evidence="1">Membrane</location>
        <topology evidence="1">Multi-pass membrane protein</topology>
    </subcellularLocation>
</comment>
<organism evidence="10 11">
    <name type="scientific">Cytobacillus solani</name>
    <dbReference type="NCBI Taxonomy" id="1637975"/>
    <lineage>
        <taxon>Bacteria</taxon>
        <taxon>Bacillati</taxon>
        <taxon>Bacillota</taxon>
        <taxon>Bacilli</taxon>
        <taxon>Bacillales</taxon>
        <taxon>Bacillaceae</taxon>
        <taxon>Cytobacillus</taxon>
    </lineage>
</organism>
<dbReference type="Proteomes" id="UP000050996">
    <property type="component" value="Unassembled WGS sequence"/>
</dbReference>
<dbReference type="RefSeq" id="WP_053477386.1">
    <property type="nucleotide sequence ID" value="NZ_CP041305.1"/>
</dbReference>
<evidence type="ECO:0000256" key="2">
    <source>
        <dbReference type="ARBA" id="ARBA00005840"/>
    </source>
</evidence>
<feature type="transmembrane region" description="Helical" evidence="8">
    <location>
        <begin position="114"/>
        <end position="132"/>
    </location>
</feature>
<feature type="transmembrane region" description="Helical" evidence="8">
    <location>
        <begin position="191"/>
        <end position="210"/>
    </location>
</feature>
<keyword evidence="7 8" id="KW-0472">Membrane</keyword>
<evidence type="ECO:0000313" key="11">
    <source>
        <dbReference type="Proteomes" id="UP000050996"/>
    </source>
</evidence>
<name>A0A0Q3TCI5_9BACI</name>
<accession>A0A0Q3TCI5</accession>
<dbReference type="PATRIC" id="fig|1637975.4.peg.4254"/>
<dbReference type="EMBL" id="LJIX01000006">
    <property type="protein sequence ID" value="KQL20893.1"/>
    <property type="molecule type" value="Genomic_DNA"/>
</dbReference>
<evidence type="ECO:0000256" key="4">
    <source>
        <dbReference type="ARBA" id="ARBA00022692"/>
    </source>
</evidence>
<feature type="transmembrane region" description="Helical" evidence="8">
    <location>
        <begin position="12"/>
        <end position="31"/>
    </location>
</feature>
<reference evidence="10 11" key="1">
    <citation type="submission" date="2015-09" db="EMBL/GenBank/DDBJ databases">
        <title>Genome sequencing project for genomic taxonomy and phylogenomics of Bacillus-like bacteria.</title>
        <authorList>
            <person name="Liu B."/>
            <person name="Wang J."/>
            <person name="Zhu Y."/>
            <person name="Liu G."/>
            <person name="Chen Q."/>
            <person name="Chen Z."/>
            <person name="Lan J."/>
            <person name="Che J."/>
            <person name="Ge C."/>
            <person name="Shi H."/>
            <person name="Pan Z."/>
            <person name="Liu X."/>
        </authorList>
    </citation>
    <scope>NUCLEOTIDE SEQUENCE [LARGE SCALE GENOMIC DNA]</scope>
    <source>
        <strain evidence="10 11">FJAT-18043</strain>
    </source>
</reference>
<evidence type="ECO:0000256" key="8">
    <source>
        <dbReference type="SAM" id="Phobius"/>
    </source>
</evidence>
<feature type="transmembrane region" description="Helical" evidence="8">
    <location>
        <begin position="43"/>
        <end position="65"/>
    </location>
</feature>